<name>A0ABT0STI8_9GAMM</name>
<dbReference type="Gene3D" id="3.40.640.10">
    <property type="entry name" value="Type I PLP-dependent aspartate aminotransferase-like (Major domain)"/>
    <property type="match status" value="1"/>
</dbReference>
<comment type="caution">
    <text evidence="6">The sequence shown here is derived from an EMBL/GenBank/DDBJ whole genome shotgun (WGS) entry which is preliminary data.</text>
</comment>
<dbReference type="PROSITE" id="PS00599">
    <property type="entry name" value="AA_TRANSFER_CLASS_2"/>
    <property type="match status" value="1"/>
</dbReference>
<keyword evidence="2" id="KW-0808">Transferase</keyword>
<dbReference type="InterPro" id="IPR001917">
    <property type="entry name" value="Aminotrans_II_pyridoxalP_BS"/>
</dbReference>
<dbReference type="InterPro" id="IPR015421">
    <property type="entry name" value="PyrdxlP-dep_Trfase_major"/>
</dbReference>
<keyword evidence="6" id="KW-0032">Aminotransferase</keyword>
<dbReference type="InterPro" id="IPR015424">
    <property type="entry name" value="PyrdxlP-dep_Trfase"/>
</dbReference>
<accession>A0ABT0STI8</accession>
<comment type="similarity">
    <text evidence="4">Belongs to the class-II pyridoxal-phosphate-dependent aminotransferase family.</text>
</comment>
<dbReference type="InterPro" id="IPR015422">
    <property type="entry name" value="PyrdxlP-dep_Trfase_small"/>
</dbReference>
<dbReference type="PANTHER" id="PTHR13693">
    <property type="entry name" value="CLASS II AMINOTRANSFERASE/8-AMINO-7-OXONONANOATE SYNTHASE"/>
    <property type="match status" value="1"/>
</dbReference>
<keyword evidence="3 4" id="KW-0663">Pyridoxal phosphate</keyword>
<comment type="cofactor">
    <cofactor evidence="1 4">
        <name>pyridoxal 5'-phosphate</name>
        <dbReference type="ChEBI" id="CHEBI:597326"/>
    </cofactor>
</comment>
<sequence>MDKLLIEKLKEKYGAANAAPVTAVQKKVTPIRETDFADWPEYQQVTAIENFFGEDNPYCAPREGTIGKTVTIDGEAFDSFCSYNYLGLNGSSQVKTAVIETLERHGSSASASRVAGGECAIHRQLEEALADHLGTEDAIVTVGGYIANMATIRFLMGEYDLIVFDEYCHNSLVEGCATSKARRMQFRHNDLDHLDRLLSKQREQHRRVLVVVESVYSMDGDIVDLEKLVAIKNRHNAYLMVDEAHSIGVLGETGRGLCEHAGMEATDVDIIMGTLSKSLASCGGFIAGSRALTGLLRYIAPGFLLYSAGVPPTSCAASLAVLETLKTDNSRVQRLQANTQAFRDIARDLELDTGLADATPIVPIMLGGAGDSVEKMAWVTRELYRNRVHVVGITYPVVPRGEARLRFFLTSEHNENQYRRALEITRQVIQRSQEVHA</sequence>
<dbReference type="RefSeq" id="WP_250083366.1">
    <property type="nucleotide sequence ID" value="NZ_JAMJPJ010000030.1"/>
</dbReference>
<organism evidence="6 7">
    <name type="scientific">Halomonas llamarensis</name>
    <dbReference type="NCBI Taxonomy" id="2945104"/>
    <lineage>
        <taxon>Bacteria</taxon>
        <taxon>Pseudomonadati</taxon>
        <taxon>Pseudomonadota</taxon>
        <taxon>Gammaproteobacteria</taxon>
        <taxon>Oceanospirillales</taxon>
        <taxon>Halomonadaceae</taxon>
        <taxon>Halomonas</taxon>
    </lineage>
</organism>
<dbReference type="Gene3D" id="3.90.1150.10">
    <property type="entry name" value="Aspartate Aminotransferase, domain 1"/>
    <property type="match status" value="1"/>
</dbReference>
<evidence type="ECO:0000259" key="5">
    <source>
        <dbReference type="Pfam" id="PF00155"/>
    </source>
</evidence>
<evidence type="ECO:0000256" key="1">
    <source>
        <dbReference type="ARBA" id="ARBA00001933"/>
    </source>
</evidence>
<dbReference type="Pfam" id="PF00155">
    <property type="entry name" value="Aminotran_1_2"/>
    <property type="match status" value="1"/>
</dbReference>
<dbReference type="Proteomes" id="UP001165308">
    <property type="component" value="Unassembled WGS sequence"/>
</dbReference>
<reference evidence="6" key="1">
    <citation type="submission" date="2022-05" db="EMBL/GenBank/DDBJ databases">
        <title>Halomonas geminus sp. nov. and Halomonas llamarensis sp. nov. isolated from high-altitude salars of the Atacama Desert.</title>
        <authorList>
            <person name="Hintersatz C."/>
            <person name="Rojas L.A."/>
            <person name="Wei T.-S."/>
            <person name="Kutschke S."/>
            <person name="Lehmann F."/>
            <person name="Jain R."/>
            <person name="Pollmann K."/>
        </authorList>
    </citation>
    <scope>NUCLEOTIDE SEQUENCE</scope>
    <source>
        <strain evidence="6">ATCHA</strain>
    </source>
</reference>
<evidence type="ECO:0000256" key="3">
    <source>
        <dbReference type="ARBA" id="ARBA00022898"/>
    </source>
</evidence>
<feature type="domain" description="Aminotransferase class I/classII large" evidence="5">
    <location>
        <begin position="80"/>
        <end position="423"/>
    </location>
</feature>
<proteinExistence type="inferred from homology"/>
<evidence type="ECO:0000313" key="7">
    <source>
        <dbReference type="Proteomes" id="UP001165308"/>
    </source>
</evidence>
<gene>
    <name evidence="6" type="ORF">M8006_14390</name>
</gene>
<dbReference type="SUPFAM" id="SSF53383">
    <property type="entry name" value="PLP-dependent transferases"/>
    <property type="match status" value="1"/>
</dbReference>
<dbReference type="InterPro" id="IPR004839">
    <property type="entry name" value="Aminotransferase_I/II_large"/>
</dbReference>
<evidence type="ECO:0000256" key="4">
    <source>
        <dbReference type="RuleBase" id="RU003693"/>
    </source>
</evidence>
<dbReference type="InterPro" id="IPR050087">
    <property type="entry name" value="AON_synthase_class-II"/>
</dbReference>
<evidence type="ECO:0000256" key="2">
    <source>
        <dbReference type="ARBA" id="ARBA00022679"/>
    </source>
</evidence>
<keyword evidence="7" id="KW-1185">Reference proteome</keyword>
<protein>
    <submittedName>
        <fullName evidence="6">Aminotransferase class I/II-fold pyridoxal phosphate-dependent enzyme</fullName>
    </submittedName>
</protein>
<dbReference type="CDD" id="cd06454">
    <property type="entry name" value="KBL_like"/>
    <property type="match status" value="1"/>
</dbReference>
<evidence type="ECO:0000313" key="6">
    <source>
        <dbReference type="EMBL" id="MCL7931154.1"/>
    </source>
</evidence>
<dbReference type="EMBL" id="JAMJPJ010000030">
    <property type="protein sequence ID" value="MCL7931154.1"/>
    <property type="molecule type" value="Genomic_DNA"/>
</dbReference>
<dbReference type="GO" id="GO:0008483">
    <property type="term" value="F:transaminase activity"/>
    <property type="evidence" value="ECO:0007669"/>
    <property type="project" value="UniProtKB-KW"/>
</dbReference>